<reference evidence="2" key="2">
    <citation type="journal article" date="2023" name="IMA Fungus">
        <title>Comparative genomic study of the Penicillium genus elucidates a diverse pangenome and 15 lateral gene transfer events.</title>
        <authorList>
            <person name="Petersen C."/>
            <person name="Sorensen T."/>
            <person name="Nielsen M.R."/>
            <person name="Sondergaard T.E."/>
            <person name="Sorensen J.L."/>
            <person name="Fitzpatrick D.A."/>
            <person name="Frisvad J.C."/>
            <person name="Nielsen K.L."/>
        </authorList>
    </citation>
    <scope>NUCLEOTIDE SEQUENCE</scope>
    <source>
        <strain evidence="2">IBT 21917</strain>
    </source>
</reference>
<comment type="caution">
    <text evidence="2">The sequence shown here is derived from an EMBL/GenBank/DDBJ whole genome shotgun (WGS) entry which is preliminary data.</text>
</comment>
<proteinExistence type="predicted"/>
<protein>
    <submittedName>
        <fullName evidence="2">Uncharacterized protein</fullName>
    </submittedName>
</protein>
<gene>
    <name evidence="2" type="ORF">N7492_008691</name>
</gene>
<dbReference type="AlphaFoldDB" id="A0A9W9HQ70"/>
<name>A0A9W9HQ70_9EURO</name>
<dbReference type="EMBL" id="JAPQKO010000006">
    <property type="protein sequence ID" value="KAJ5155888.1"/>
    <property type="molecule type" value="Genomic_DNA"/>
</dbReference>
<dbReference type="OrthoDB" id="4227269at2759"/>
<feature type="region of interest" description="Disordered" evidence="1">
    <location>
        <begin position="192"/>
        <end position="224"/>
    </location>
</feature>
<reference evidence="2" key="1">
    <citation type="submission" date="2022-11" db="EMBL/GenBank/DDBJ databases">
        <authorList>
            <person name="Petersen C."/>
        </authorList>
    </citation>
    <scope>NUCLEOTIDE SEQUENCE</scope>
    <source>
        <strain evidence="2">IBT 21917</strain>
    </source>
</reference>
<accession>A0A9W9HQ70</accession>
<evidence type="ECO:0000313" key="2">
    <source>
        <dbReference type="EMBL" id="KAJ5155888.1"/>
    </source>
</evidence>
<keyword evidence="3" id="KW-1185">Reference proteome</keyword>
<sequence>MPILHLVGDLKHCHDTKELTPGEAYVARFKNPCNGYRTDLWMAIILRANSQPGNRLYGRPKGAKPESGSWNTPLSERVYPVYLPGRNTYRYLAVHDLFVLEANVPLLFSQGSKHEGAAIFRDLHRIAQKNPGLEFWEQMADKETQAKGRRGRELSLVLPDDFDHVLGNITDPENTKDEDDRVFSPSLTQVEAVASDTKPPRAALTKTPPVMSQPLSSSETKDDSAATTAIPLGFPGESSSFLSYVRGQSLAVESSLIDHQLRETFGTLKSSGEIQIKIEDGSIPLTEEEKDSVFDISLRQALENIFLEKPGSVELLAIFTDTVAVQKRPESQQIQSFLKTGEFVPRLVQVNHPSRILSGPDGKSSANEAKEAQVGDCYGFGRRYQLEGVNNSDDLCKHILALGRLYQQARRFGLGALTGMITLKLQVAWNSYPGLCQLEPLLGVVEMAFKDKISDTQDNLQAWLIKFVADILDLIYYSYSNQFWKVMNGNPPLQRILFEHRLKLVQVAPEKYTDPRVLLRMRGIGQI</sequence>
<evidence type="ECO:0000256" key="1">
    <source>
        <dbReference type="SAM" id="MobiDB-lite"/>
    </source>
</evidence>
<dbReference type="Proteomes" id="UP001146351">
    <property type="component" value="Unassembled WGS sequence"/>
</dbReference>
<evidence type="ECO:0000313" key="3">
    <source>
        <dbReference type="Proteomes" id="UP001146351"/>
    </source>
</evidence>
<organism evidence="2 3">
    <name type="scientific">Penicillium capsulatum</name>
    <dbReference type="NCBI Taxonomy" id="69766"/>
    <lineage>
        <taxon>Eukaryota</taxon>
        <taxon>Fungi</taxon>
        <taxon>Dikarya</taxon>
        <taxon>Ascomycota</taxon>
        <taxon>Pezizomycotina</taxon>
        <taxon>Eurotiomycetes</taxon>
        <taxon>Eurotiomycetidae</taxon>
        <taxon>Eurotiales</taxon>
        <taxon>Aspergillaceae</taxon>
        <taxon>Penicillium</taxon>
    </lineage>
</organism>